<dbReference type="Pfam" id="PF00883">
    <property type="entry name" value="Peptidase_M17"/>
    <property type="match status" value="1"/>
</dbReference>
<evidence type="ECO:0000256" key="6">
    <source>
        <dbReference type="ARBA" id="ARBA00022723"/>
    </source>
</evidence>
<dbReference type="SUPFAM" id="SSF52949">
    <property type="entry name" value="Macro domain-like"/>
    <property type="match status" value="1"/>
</dbReference>
<feature type="binding site" evidence="9">
    <location>
        <position position="264"/>
    </location>
    <ligand>
        <name>Mn(2+)</name>
        <dbReference type="ChEBI" id="CHEBI:29035"/>
        <label>2</label>
    </ligand>
</feature>
<keyword evidence="5 9" id="KW-0645">Protease</keyword>
<dbReference type="EC" id="3.4.11.1" evidence="9"/>
<dbReference type="SUPFAM" id="SSF53187">
    <property type="entry name" value="Zn-dependent exopeptidases"/>
    <property type="match status" value="1"/>
</dbReference>
<dbReference type="PROSITE" id="PS00631">
    <property type="entry name" value="CYTOSOL_AP"/>
    <property type="match status" value="1"/>
</dbReference>
<feature type="active site" evidence="9">
    <location>
        <position position="350"/>
    </location>
</feature>
<sequence>MVLFHSQASCNKRVKADAIVLPFWKVKDKPKCAASIAKEYESLYRVALDSFSGEKGEIEFIYNSGQGKEKRLLILGLGKNEELTSQDVLEAYAKVTRALRKAKCTTVNVVLPTISELRILVEDFLTNLTSGILSLNYNYPKYTKETKKTDPLLTKVTVLGIVPKIADRIFRKEESIFEGVYLTRDLVNGNADEVTPGKLANIAKGLAKEFPSVDAKVLNKDAILKEKMGLLAAVAKGSAVDPCFIVLSYQGKPKSKDHTVLIGKGVTFDSGGLDLKPGKAMLTMKEDMAGAATVLGILSGVAALELPVNVTALIPATENAIDAASYKMGDVYVGMSGLSVEIGSTDAEGRLILADAITYALKYCKPTRIIDFATLTGAMVVSLGEDVAGFFSNNNVLAQDLSEASAETSESLWRLPLVEKYDKALHSDIADMKNIGSNRAGAITAALFLKRFLEDQPVAWAHLDIAGTAYREKDEDAYPKYASGFGVRCLIYYIEKFLSK</sequence>
<keyword evidence="9" id="KW-0963">Cytoplasm</keyword>
<keyword evidence="8 9" id="KW-0464">Manganese</keyword>
<keyword evidence="4 9" id="KW-0031">Aminopeptidase</keyword>
<dbReference type="RefSeq" id="WP_016981814.1">
    <property type="nucleotide sequence ID" value="NZ_KE356190.1"/>
</dbReference>
<dbReference type="Pfam" id="PF02789">
    <property type="entry name" value="Peptidase_M17_N"/>
    <property type="match status" value="1"/>
</dbReference>
<accession>A0ABP2X2P9</accession>
<dbReference type="InterPro" id="IPR008283">
    <property type="entry name" value="Peptidase_M17_N"/>
</dbReference>
<keyword evidence="7 9" id="KW-0378">Hydrolase</keyword>
<comment type="function">
    <text evidence="9">Presumably involved in the processing and regular turnover of intracellular proteins. Catalyzes the removal of unsubstituted N-terminal amino acids from various peptides.</text>
</comment>
<feature type="active site" evidence="9">
    <location>
        <position position="276"/>
    </location>
</feature>
<dbReference type="Gene3D" id="3.40.220.10">
    <property type="entry name" value="Leucine Aminopeptidase, subunit E, domain 1"/>
    <property type="match status" value="1"/>
</dbReference>
<dbReference type="PRINTS" id="PR00481">
    <property type="entry name" value="LAMNOPPTDASE"/>
</dbReference>
<feature type="binding site" evidence="9">
    <location>
        <position position="348"/>
    </location>
    <ligand>
        <name>Mn(2+)</name>
        <dbReference type="ChEBI" id="CHEBI:29035"/>
        <label>2</label>
    </ligand>
</feature>
<dbReference type="HAMAP" id="MF_00181">
    <property type="entry name" value="Cytosol_peptidase_M17"/>
    <property type="match status" value="1"/>
</dbReference>
<proteinExistence type="inferred from homology"/>
<dbReference type="InterPro" id="IPR043472">
    <property type="entry name" value="Macro_dom-like"/>
</dbReference>
<name>A0ABP2X2P9_CHLPS</name>
<evidence type="ECO:0000256" key="4">
    <source>
        <dbReference type="ARBA" id="ARBA00022438"/>
    </source>
</evidence>
<dbReference type="PANTHER" id="PTHR11963">
    <property type="entry name" value="LEUCINE AMINOPEPTIDASE-RELATED"/>
    <property type="match status" value="1"/>
</dbReference>
<dbReference type="CDD" id="cd00433">
    <property type="entry name" value="Peptidase_M17"/>
    <property type="match status" value="1"/>
</dbReference>
<dbReference type="NCBIfam" id="NF002078">
    <property type="entry name" value="PRK00913.2-5"/>
    <property type="match status" value="1"/>
</dbReference>
<dbReference type="Gene3D" id="3.40.630.10">
    <property type="entry name" value="Zn peptidases"/>
    <property type="match status" value="1"/>
</dbReference>
<dbReference type="EC" id="3.4.11.10" evidence="9"/>
<organism evidence="11 12">
    <name type="scientific">Chlamydia psittaci 99DC5</name>
    <dbReference type="NCBI Taxonomy" id="1112251"/>
    <lineage>
        <taxon>Bacteria</taxon>
        <taxon>Pseudomonadati</taxon>
        <taxon>Chlamydiota</taxon>
        <taxon>Chlamydiia</taxon>
        <taxon>Chlamydiales</taxon>
        <taxon>Chlamydiaceae</taxon>
        <taxon>Chlamydia/Chlamydophila group</taxon>
        <taxon>Chlamydia</taxon>
    </lineage>
</organism>
<keyword evidence="12" id="KW-1185">Reference proteome</keyword>
<comment type="catalytic activity">
    <reaction evidence="2 9">
        <text>Release of an N-terminal amino acid, preferentially leucine, but not glutamic or aspartic acids.</text>
        <dbReference type="EC" id="3.4.11.10"/>
    </reaction>
</comment>
<comment type="similarity">
    <text evidence="3 9">Belongs to the peptidase M17 family.</text>
</comment>
<gene>
    <name evidence="9" type="primary">pepA</name>
    <name evidence="11" type="ORF">CP99DC5_0858</name>
</gene>
<evidence type="ECO:0000256" key="1">
    <source>
        <dbReference type="ARBA" id="ARBA00000135"/>
    </source>
</evidence>
<feature type="binding site" evidence="9">
    <location>
        <position position="269"/>
    </location>
    <ligand>
        <name>Mn(2+)</name>
        <dbReference type="ChEBI" id="CHEBI:29035"/>
        <label>1</label>
    </ligand>
</feature>
<feature type="domain" description="Cytosol aminopeptidase" evidence="10">
    <location>
        <begin position="344"/>
        <end position="351"/>
    </location>
</feature>
<evidence type="ECO:0000256" key="8">
    <source>
        <dbReference type="ARBA" id="ARBA00023211"/>
    </source>
</evidence>
<evidence type="ECO:0000256" key="3">
    <source>
        <dbReference type="ARBA" id="ARBA00009528"/>
    </source>
</evidence>
<evidence type="ECO:0000313" key="12">
    <source>
        <dbReference type="Proteomes" id="UP000014627"/>
    </source>
</evidence>
<comment type="cofactor">
    <cofactor evidence="9">
        <name>Mn(2+)</name>
        <dbReference type="ChEBI" id="CHEBI:29035"/>
    </cofactor>
    <text evidence="9">Binds 2 manganese ions per subunit.</text>
</comment>
<evidence type="ECO:0000259" key="10">
    <source>
        <dbReference type="PROSITE" id="PS00631"/>
    </source>
</evidence>
<feature type="binding site" evidence="9">
    <location>
        <position position="269"/>
    </location>
    <ligand>
        <name>Mn(2+)</name>
        <dbReference type="ChEBI" id="CHEBI:29035"/>
        <label>2</label>
    </ligand>
</feature>
<dbReference type="NCBIfam" id="NF002083">
    <property type="entry name" value="PRK00913.3-5"/>
    <property type="match status" value="1"/>
</dbReference>
<keyword evidence="6 9" id="KW-0479">Metal-binding</keyword>
<feature type="binding site" evidence="9">
    <location>
        <position position="287"/>
    </location>
    <ligand>
        <name>Mn(2+)</name>
        <dbReference type="ChEBI" id="CHEBI:29035"/>
        <label>2</label>
    </ligand>
</feature>
<protein>
    <recommendedName>
        <fullName evidence="9">Probable cytosol aminopeptidase</fullName>
        <ecNumber evidence="9">3.4.11.1</ecNumber>
    </recommendedName>
    <alternativeName>
        <fullName evidence="9">Leucine aminopeptidase</fullName>
        <shortName evidence="9">LAP</shortName>
        <ecNumber evidence="9">3.4.11.10</ecNumber>
    </alternativeName>
    <alternativeName>
        <fullName evidence="9">Leucyl aminopeptidase</fullName>
    </alternativeName>
</protein>
<dbReference type="InterPro" id="IPR000819">
    <property type="entry name" value="Peptidase_M17_C"/>
</dbReference>
<dbReference type="GO" id="GO:0004177">
    <property type="term" value="F:aminopeptidase activity"/>
    <property type="evidence" value="ECO:0007669"/>
    <property type="project" value="UniProtKB-KW"/>
</dbReference>
<dbReference type="InterPro" id="IPR011356">
    <property type="entry name" value="Leucine_aapep/pepB"/>
</dbReference>
<comment type="catalytic activity">
    <reaction evidence="1 9">
        <text>Release of an N-terminal amino acid, Xaa-|-Yaa-, in which Xaa is preferably Leu, but may be other amino acids including Pro although not Arg or Lys, and Yaa may be Pro. Amino acid amides and methyl esters are also readily hydrolyzed, but rates on arylamides are exceedingly low.</text>
        <dbReference type="EC" id="3.4.11.1"/>
    </reaction>
</comment>
<dbReference type="Proteomes" id="UP000014627">
    <property type="component" value="Unassembled WGS sequence"/>
</dbReference>
<evidence type="ECO:0000256" key="9">
    <source>
        <dbReference type="HAMAP-Rule" id="MF_00181"/>
    </source>
</evidence>
<dbReference type="PANTHER" id="PTHR11963:SF23">
    <property type="entry name" value="CYTOSOL AMINOPEPTIDASE"/>
    <property type="match status" value="1"/>
</dbReference>
<dbReference type="InterPro" id="IPR023042">
    <property type="entry name" value="Peptidase_M17_leu_NH2_pept"/>
</dbReference>
<evidence type="ECO:0000313" key="11">
    <source>
        <dbReference type="EMBL" id="EPJ27594.1"/>
    </source>
</evidence>
<dbReference type="EMBL" id="ATLC01000054">
    <property type="protein sequence ID" value="EPJ27594.1"/>
    <property type="molecule type" value="Genomic_DNA"/>
</dbReference>
<feature type="binding site" evidence="9">
    <location>
        <position position="346"/>
    </location>
    <ligand>
        <name>Mn(2+)</name>
        <dbReference type="ChEBI" id="CHEBI:29035"/>
        <label>1</label>
    </ligand>
</feature>
<comment type="caution">
    <text evidence="11">The sequence shown here is derived from an EMBL/GenBank/DDBJ whole genome shotgun (WGS) entry which is preliminary data.</text>
</comment>
<reference evidence="11 12" key="1">
    <citation type="submission" date="2013-04" db="EMBL/GenBank/DDBJ databases">
        <title>Genome sequence of Chlamydia psittaci 99DC5.</title>
        <authorList>
            <person name="Huot-Creasy H."/>
            <person name="McCracken C.L."/>
            <person name="Humphries M."/>
            <person name="Sachse K."/>
            <person name="Laroucau K."/>
            <person name="Bavoil P."/>
            <person name="Myers G.S."/>
        </authorList>
    </citation>
    <scope>NUCLEOTIDE SEQUENCE [LARGE SCALE GENOMIC DNA]</scope>
    <source>
        <strain evidence="11 12">99DC5</strain>
    </source>
</reference>
<evidence type="ECO:0000256" key="7">
    <source>
        <dbReference type="ARBA" id="ARBA00022801"/>
    </source>
</evidence>
<evidence type="ECO:0000256" key="5">
    <source>
        <dbReference type="ARBA" id="ARBA00022670"/>
    </source>
</evidence>
<comment type="subcellular location">
    <subcellularLocation>
        <location evidence="9">Cytoplasm</location>
    </subcellularLocation>
</comment>
<evidence type="ECO:0000256" key="2">
    <source>
        <dbReference type="ARBA" id="ARBA00000967"/>
    </source>
</evidence>
<feature type="binding site" evidence="9">
    <location>
        <position position="348"/>
    </location>
    <ligand>
        <name>Mn(2+)</name>
        <dbReference type="ChEBI" id="CHEBI:29035"/>
        <label>1</label>
    </ligand>
</feature>